<sequence>MSSALDQLETNLESLTENVRQLGIIVSDFQPQGQGQTALNTKLNQIVTSLQDIDRIKNDMTGKSSDIQVPLEVFEYIDEGRNPQLYTKDCMEKALQKNELVKGKIDSYRVESIFKPYRYMKASKFVQHLVLWVCRHPDPSIFDQHSTSRGVDCTDMSDLPSEYKHCFNIFFVLDNPDQIFESGYDNALSIGDQHSRYLMINARFDVAKEEFIGREVEIGMRLWTTNNWRRNELQQLITGAHVSLYGIIIPARKSSFVNVGHCSGKCFKDSMPSEGITLTHVYPMFNQYGKKR</sequence>
<dbReference type="EMBL" id="OC872838">
    <property type="protein sequence ID" value="CAD7636032.1"/>
    <property type="molecule type" value="Genomic_DNA"/>
</dbReference>
<keyword evidence="5 9" id="KW-0010">Activator</keyword>
<gene>
    <name evidence="9" type="primary">MED10</name>
    <name evidence="10" type="ORF">OSB1V03_LOCUS16421</name>
</gene>
<reference evidence="10" key="1">
    <citation type="submission" date="2020-11" db="EMBL/GenBank/DDBJ databases">
        <authorList>
            <person name="Tran Van P."/>
        </authorList>
    </citation>
    <scope>NUCLEOTIDE SEQUENCE</scope>
</reference>
<dbReference type="Pfam" id="PF09748">
    <property type="entry name" value="Med10"/>
    <property type="match status" value="1"/>
</dbReference>
<comment type="subcellular location">
    <subcellularLocation>
        <location evidence="1 9">Nucleus</location>
    </subcellularLocation>
</comment>
<dbReference type="GO" id="GO:0006357">
    <property type="term" value="P:regulation of transcription by RNA polymerase II"/>
    <property type="evidence" value="ECO:0007669"/>
    <property type="project" value="InterPro"/>
</dbReference>
<evidence type="ECO:0000256" key="1">
    <source>
        <dbReference type="ARBA" id="ARBA00004123"/>
    </source>
</evidence>
<accession>A0A7R9L6L5</accession>
<protein>
    <recommendedName>
        <fullName evidence="3 9">Mediator of RNA polymerase II transcription subunit 10</fullName>
    </recommendedName>
    <alternativeName>
        <fullName evidence="8 9">Mediator complex subunit 10</fullName>
    </alternativeName>
</protein>
<name>A0A7R9L6L5_9ACAR</name>
<evidence type="ECO:0000256" key="8">
    <source>
        <dbReference type="ARBA" id="ARBA00032004"/>
    </source>
</evidence>
<dbReference type="AlphaFoldDB" id="A0A7R9L6L5"/>
<dbReference type="EMBL" id="CAJPIZ010018263">
    <property type="protein sequence ID" value="CAG2116462.1"/>
    <property type="molecule type" value="Genomic_DNA"/>
</dbReference>
<keyword evidence="6 9" id="KW-0804">Transcription</keyword>
<evidence type="ECO:0000256" key="7">
    <source>
        <dbReference type="ARBA" id="ARBA00023242"/>
    </source>
</evidence>
<comment type="function">
    <text evidence="9">Component of the Mediator complex, a coactivator involved in the regulated transcription of nearly all RNA polymerase II-dependent genes. Mediator functions as a bridge to convey information from gene-specific regulatory proteins to the basal RNA polymerase II transcription machinery. Mediator is recruited to promoters by direct interactions with regulatory proteins and serves as a scaffold for the assembly of a functional preinitiation complex with RNA polymerase II and the general transcription factors.</text>
</comment>
<dbReference type="GO" id="GO:0003712">
    <property type="term" value="F:transcription coregulator activity"/>
    <property type="evidence" value="ECO:0007669"/>
    <property type="project" value="InterPro"/>
</dbReference>
<evidence type="ECO:0000313" key="10">
    <source>
        <dbReference type="EMBL" id="CAD7636032.1"/>
    </source>
</evidence>
<comment type="subunit">
    <text evidence="9">Component of the Mediator complex.</text>
</comment>
<dbReference type="PANTHER" id="PTHR13345">
    <property type="entry name" value="MEDIATOR OF RNA POLYMERASE II TRANSCRIPTION SUBUNIT 10"/>
    <property type="match status" value="1"/>
</dbReference>
<evidence type="ECO:0000256" key="6">
    <source>
        <dbReference type="ARBA" id="ARBA00023163"/>
    </source>
</evidence>
<comment type="similarity">
    <text evidence="2 9">Belongs to the Mediator complex subunit 10 family.</text>
</comment>
<evidence type="ECO:0000313" key="11">
    <source>
        <dbReference type="Proteomes" id="UP000759131"/>
    </source>
</evidence>
<dbReference type="Proteomes" id="UP000759131">
    <property type="component" value="Unassembled WGS sequence"/>
</dbReference>
<organism evidence="10">
    <name type="scientific">Medioppia subpectinata</name>
    <dbReference type="NCBI Taxonomy" id="1979941"/>
    <lineage>
        <taxon>Eukaryota</taxon>
        <taxon>Metazoa</taxon>
        <taxon>Ecdysozoa</taxon>
        <taxon>Arthropoda</taxon>
        <taxon>Chelicerata</taxon>
        <taxon>Arachnida</taxon>
        <taxon>Acari</taxon>
        <taxon>Acariformes</taxon>
        <taxon>Sarcoptiformes</taxon>
        <taxon>Oribatida</taxon>
        <taxon>Brachypylina</taxon>
        <taxon>Oppioidea</taxon>
        <taxon>Oppiidae</taxon>
        <taxon>Medioppia</taxon>
    </lineage>
</organism>
<evidence type="ECO:0000256" key="3">
    <source>
        <dbReference type="ARBA" id="ARBA00019617"/>
    </source>
</evidence>
<evidence type="ECO:0000256" key="2">
    <source>
        <dbReference type="ARBA" id="ARBA00005389"/>
    </source>
</evidence>
<keyword evidence="11" id="KW-1185">Reference proteome</keyword>
<feature type="non-terminal residue" evidence="10">
    <location>
        <position position="1"/>
    </location>
</feature>
<dbReference type="InterPro" id="IPR019145">
    <property type="entry name" value="Mediator_Med10"/>
</dbReference>
<dbReference type="PANTHER" id="PTHR13345:SF13">
    <property type="entry name" value="MEDIATOR OF RNA POLYMERASE II TRANSCRIPTION SUBUNIT 10"/>
    <property type="match status" value="1"/>
</dbReference>
<evidence type="ECO:0000256" key="4">
    <source>
        <dbReference type="ARBA" id="ARBA00023015"/>
    </source>
</evidence>
<proteinExistence type="inferred from homology"/>
<evidence type="ECO:0000256" key="5">
    <source>
        <dbReference type="ARBA" id="ARBA00023159"/>
    </source>
</evidence>
<dbReference type="OrthoDB" id="337270at2759"/>
<keyword evidence="7 9" id="KW-0539">Nucleus</keyword>
<keyword evidence="4 9" id="KW-0805">Transcription regulation</keyword>
<evidence type="ECO:0000256" key="9">
    <source>
        <dbReference type="RuleBase" id="RU364146"/>
    </source>
</evidence>
<dbReference type="GO" id="GO:0016592">
    <property type="term" value="C:mediator complex"/>
    <property type="evidence" value="ECO:0007669"/>
    <property type="project" value="InterPro"/>
</dbReference>